<dbReference type="EMBL" id="QKYT01000113">
    <property type="protein sequence ID" value="RIA93016.1"/>
    <property type="molecule type" value="Genomic_DNA"/>
</dbReference>
<evidence type="ECO:0000256" key="1">
    <source>
        <dbReference type="SAM" id="MobiDB-lite"/>
    </source>
</evidence>
<reference evidence="2 3" key="1">
    <citation type="submission" date="2018-06" db="EMBL/GenBank/DDBJ databases">
        <title>Comparative genomics reveals the genomic features of Rhizophagus irregularis, R. cerebriforme, R. diaphanum and Gigaspora rosea, and their symbiotic lifestyle signature.</title>
        <authorList>
            <person name="Morin E."/>
            <person name="San Clemente H."/>
            <person name="Chen E.C.H."/>
            <person name="De La Providencia I."/>
            <person name="Hainaut M."/>
            <person name="Kuo A."/>
            <person name="Kohler A."/>
            <person name="Murat C."/>
            <person name="Tang N."/>
            <person name="Roy S."/>
            <person name="Loubradou J."/>
            <person name="Henrissat B."/>
            <person name="Grigoriev I.V."/>
            <person name="Corradi N."/>
            <person name="Roux C."/>
            <person name="Martin F.M."/>
        </authorList>
    </citation>
    <scope>NUCLEOTIDE SEQUENCE [LARGE SCALE GENOMIC DNA]</scope>
    <source>
        <strain evidence="2 3">DAOM 227022</strain>
    </source>
</reference>
<name>A0A397T7Z8_9GLOM</name>
<feature type="compositionally biased region" description="Polar residues" evidence="1">
    <location>
        <begin position="1"/>
        <end position="27"/>
    </location>
</feature>
<comment type="caution">
    <text evidence="2">The sequence shown here is derived from an EMBL/GenBank/DDBJ whole genome shotgun (WGS) entry which is preliminary data.</text>
</comment>
<dbReference type="AlphaFoldDB" id="A0A397T7Z8"/>
<proteinExistence type="predicted"/>
<sequence length="165" mass="18643">MDHIHLQNNGNLNFTESNNAQQQSNTAIPPEKSSSNTSNSNYNVDNIDFSVMKDDIFSTPHANNDYSDQQSMHNENTTSSYSTVASLYDPQYDHPQQPIVDTSSPLNSFNMTTINPSHSEILSFDIPGFKIIIIPTSSQQDNTYLNYFPSDVTNNYQAQFTQFQQ</sequence>
<feature type="region of interest" description="Disordered" evidence="1">
    <location>
        <begin position="1"/>
        <end position="41"/>
    </location>
</feature>
<accession>A0A397T7Z8</accession>
<dbReference type="OrthoDB" id="2378854at2759"/>
<keyword evidence="3" id="KW-1185">Reference proteome</keyword>
<evidence type="ECO:0000313" key="2">
    <source>
        <dbReference type="EMBL" id="RIA93016.1"/>
    </source>
</evidence>
<protein>
    <submittedName>
        <fullName evidence="2">Uncharacterized protein</fullName>
    </submittedName>
</protein>
<dbReference type="Proteomes" id="UP000265703">
    <property type="component" value="Unassembled WGS sequence"/>
</dbReference>
<evidence type="ECO:0000313" key="3">
    <source>
        <dbReference type="Proteomes" id="UP000265703"/>
    </source>
</evidence>
<organism evidence="2 3">
    <name type="scientific">Glomus cerebriforme</name>
    <dbReference type="NCBI Taxonomy" id="658196"/>
    <lineage>
        <taxon>Eukaryota</taxon>
        <taxon>Fungi</taxon>
        <taxon>Fungi incertae sedis</taxon>
        <taxon>Mucoromycota</taxon>
        <taxon>Glomeromycotina</taxon>
        <taxon>Glomeromycetes</taxon>
        <taxon>Glomerales</taxon>
        <taxon>Glomeraceae</taxon>
        <taxon>Glomus</taxon>
    </lineage>
</organism>
<gene>
    <name evidence="2" type="ORF">C1645_874376</name>
</gene>